<dbReference type="EMBL" id="JBHSFE010000011">
    <property type="protein sequence ID" value="MFC4609130.1"/>
    <property type="molecule type" value="Genomic_DNA"/>
</dbReference>
<dbReference type="CDD" id="cd06587">
    <property type="entry name" value="VOC"/>
    <property type="match status" value="1"/>
</dbReference>
<evidence type="ECO:0000313" key="3">
    <source>
        <dbReference type="Proteomes" id="UP001595993"/>
    </source>
</evidence>
<comment type="caution">
    <text evidence="2">The sequence shown here is derived from an EMBL/GenBank/DDBJ whole genome shotgun (WGS) entry which is preliminary data.</text>
</comment>
<feature type="domain" description="VOC" evidence="1">
    <location>
        <begin position="2"/>
        <end position="111"/>
    </location>
</feature>
<dbReference type="Pfam" id="PF00903">
    <property type="entry name" value="Glyoxalase"/>
    <property type="match status" value="1"/>
</dbReference>
<sequence>MPIDLFAGIYVSDYEAAKAWYVRVLGSEPAFLPSDTEAVWELAEHRYLYIQQNAEHAGHAVQTILVDDLDARVDRIADRGIEPVKRETYPNGMRKVLYRDPDGNEIGYGGAPL</sequence>
<evidence type="ECO:0000313" key="2">
    <source>
        <dbReference type="EMBL" id="MFC4609130.1"/>
    </source>
</evidence>
<keyword evidence="3" id="KW-1185">Reference proteome</keyword>
<name>A0ABV9G7U8_9ACTN</name>
<gene>
    <name evidence="2" type="ORF">ACFO9E_15085</name>
</gene>
<dbReference type="RefSeq" id="WP_215094737.1">
    <property type="nucleotide sequence ID" value="NZ_JBHSFE010000011.1"/>
</dbReference>
<evidence type="ECO:0000259" key="1">
    <source>
        <dbReference type="PROSITE" id="PS51819"/>
    </source>
</evidence>
<dbReference type="SUPFAM" id="SSF54593">
    <property type="entry name" value="Glyoxalase/Bleomycin resistance protein/Dihydroxybiphenyl dioxygenase"/>
    <property type="match status" value="1"/>
</dbReference>
<dbReference type="Proteomes" id="UP001595993">
    <property type="component" value="Unassembled WGS sequence"/>
</dbReference>
<dbReference type="Gene3D" id="3.10.180.10">
    <property type="entry name" value="2,3-Dihydroxybiphenyl 1,2-Dioxygenase, domain 1"/>
    <property type="match status" value="1"/>
</dbReference>
<accession>A0ABV9G7U8</accession>
<dbReference type="InterPro" id="IPR029068">
    <property type="entry name" value="Glyas_Bleomycin-R_OHBP_Dase"/>
</dbReference>
<reference evidence="3" key="1">
    <citation type="journal article" date="2019" name="Int. J. Syst. Evol. Microbiol.">
        <title>The Global Catalogue of Microorganisms (GCM) 10K type strain sequencing project: providing services to taxonomists for standard genome sequencing and annotation.</title>
        <authorList>
            <consortium name="The Broad Institute Genomics Platform"/>
            <consortium name="The Broad Institute Genome Sequencing Center for Infectious Disease"/>
            <person name="Wu L."/>
            <person name="Ma J."/>
        </authorList>
    </citation>
    <scope>NUCLEOTIDE SEQUENCE [LARGE SCALE GENOMIC DNA]</scope>
    <source>
        <strain evidence="3">CGMCC 4.7139</strain>
    </source>
</reference>
<protein>
    <submittedName>
        <fullName evidence="2">VOC family protein</fullName>
    </submittedName>
</protein>
<dbReference type="InterPro" id="IPR004360">
    <property type="entry name" value="Glyas_Fos-R_dOase_dom"/>
</dbReference>
<organism evidence="2 3">
    <name type="scientific">Streptomyces maoxianensis</name>
    <dbReference type="NCBI Taxonomy" id="1459942"/>
    <lineage>
        <taxon>Bacteria</taxon>
        <taxon>Bacillati</taxon>
        <taxon>Actinomycetota</taxon>
        <taxon>Actinomycetes</taxon>
        <taxon>Kitasatosporales</taxon>
        <taxon>Streptomycetaceae</taxon>
        <taxon>Streptomyces</taxon>
    </lineage>
</organism>
<dbReference type="InterPro" id="IPR037523">
    <property type="entry name" value="VOC_core"/>
</dbReference>
<proteinExistence type="predicted"/>
<dbReference type="PROSITE" id="PS51819">
    <property type="entry name" value="VOC"/>
    <property type="match status" value="1"/>
</dbReference>